<accession>A0ABS3AY46</accession>
<evidence type="ECO:0000313" key="1">
    <source>
        <dbReference type="EMBL" id="MBN6101300.1"/>
    </source>
</evidence>
<reference evidence="1 2" key="1">
    <citation type="submission" date="2021-02" db="EMBL/GenBank/DDBJ databases">
        <title>Taxonomically Unique Crown Gall-Associated Xanthomonas Stains Have Deficiency in Virulence Repertories.</title>
        <authorList>
            <person name="Mafakheri H."/>
            <person name="Taghavi S.M."/>
            <person name="Dimkic I."/>
            <person name="Nemanja K."/>
            <person name="Osdaghi E."/>
        </authorList>
    </citation>
    <scope>NUCLEOTIDE SEQUENCE [LARGE SCALE GENOMIC DNA]</scope>
    <source>
        <strain evidence="1 2">FX4</strain>
    </source>
</reference>
<dbReference type="RefSeq" id="WP_206228869.1">
    <property type="nucleotide sequence ID" value="NZ_JAFIWB010000002.1"/>
</dbReference>
<sequence>MLYLLIPAFVVLLLVLLARRPSLEVRLQRALQQQRQGNLAPLRALSRKSFGDAAYAWFLHLDASGEPVAALAALKRAVYARTWLDNRFSVAYREYGRRCFLGVGTEPDHAALLAQWGARGWREGAGWEPELAWIQAFGPQPCRDVARAWYWLCLADARQGEGMGDIKSAQLAQQVRERLIAVVPASVRQDMQEQAARTVYDDYASGR</sequence>
<keyword evidence="2" id="KW-1185">Reference proteome</keyword>
<dbReference type="EMBL" id="JAFIWB010000002">
    <property type="protein sequence ID" value="MBN6101300.1"/>
    <property type="molecule type" value="Genomic_DNA"/>
</dbReference>
<comment type="caution">
    <text evidence="1">The sequence shown here is derived from an EMBL/GenBank/DDBJ whole genome shotgun (WGS) entry which is preliminary data.</text>
</comment>
<proteinExistence type="predicted"/>
<evidence type="ECO:0000313" key="2">
    <source>
        <dbReference type="Proteomes" id="UP000695802"/>
    </source>
</evidence>
<name>A0ABS3AY46_9XANT</name>
<protein>
    <submittedName>
        <fullName evidence="1">Uncharacterized protein</fullName>
    </submittedName>
</protein>
<organism evidence="1 2">
    <name type="scientific">Xanthomonas bonasiae</name>
    <dbReference type="NCBI Taxonomy" id="2810351"/>
    <lineage>
        <taxon>Bacteria</taxon>
        <taxon>Pseudomonadati</taxon>
        <taxon>Pseudomonadota</taxon>
        <taxon>Gammaproteobacteria</taxon>
        <taxon>Lysobacterales</taxon>
        <taxon>Lysobacteraceae</taxon>
        <taxon>Xanthomonas</taxon>
    </lineage>
</organism>
<gene>
    <name evidence="1" type="ORF">JR064_03860</name>
</gene>
<dbReference type="Proteomes" id="UP000695802">
    <property type="component" value="Unassembled WGS sequence"/>
</dbReference>